<dbReference type="PRINTS" id="PR00237">
    <property type="entry name" value="GPCRRHODOPSN"/>
</dbReference>
<dbReference type="Proteomes" id="UP000095280">
    <property type="component" value="Unplaced"/>
</dbReference>
<feature type="compositionally biased region" description="Basic and acidic residues" evidence="10">
    <location>
        <begin position="377"/>
        <end position="391"/>
    </location>
</feature>
<dbReference type="Gene3D" id="1.20.1070.10">
    <property type="entry name" value="Rhodopsin 7-helix transmembrane proteins"/>
    <property type="match status" value="1"/>
</dbReference>
<dbReference type="PANTHER" id="PTHR24248">
    <property type="entry name" value="ADRENERGIC RECEPTOR-RELATED G-PROTEIN COUPLED RECEPTOR"/>
    <property type="match status" value="1"/>
</dbReference>
<comment type="similarity">
    <text evidence="9">Belongs to the G-protein coupled receptor 1 family.</text>
</comment>
<comment type="subcellular location">
    <subcellularLocation>
        <location evidence="1">Cell membrane</location>
        <topology evidence="1">Multi-pass membrane protein</topology>
    </subcellularLocation>
</comment>
<evidence type="ECO:0000256" key="10">
    <source>
        <dbReference type="SAM" id="MobiDB-lite"/>
    </source>
</evidence>
<dbReference type="WBParaSite" id="maker-unitig_30377-snap-gene-0.1-mRNA-1">
    <property type="protein sequence ID" value="maker-unitig_30377-snap-gene-0.1-mRNA-1"/>
    <property type="gene ID" value="maker-unitig_30377-snap-gene-0.1"/>
</dbReference>
<sequence length="490" mass="53337">AQGSGGVGLALAEWRGGDWHWQSGGVGLALGRVAGGDWHWQSGEGGTGRVAQAGEVGTALAEWRVWAGTGRVRRGWGLALQSGGVRGGTGTGRVARVGTGTGRVDGSGGLAAWQSGGWDWPGRVAGLAEQSGEGWRTGLAECGVGTGTGRVAGWDPRQMACLAEWRGVHLCDLWTCLDVLCCTASILHLLAIAVDRYWAVTNINYIRTRTGRRIGLMIAAIWIISAAISAPARFWRMRKEPDECRINESPAYTVFSTVGAFLPAHAVHDRIYLRIYHAARKRIRRKAFKPSQPALSAAATAAATAQQQQQQAAKKSTSIPTTRRKCPVAQVPVKRRHLALLLKKLNSKQKKQQQKQLQQNGRAEAQERITIQSKAAMQRERLEQKREKEGSKNPGDNYRLLSVLLVSLLLCPFYSPLCTDLISETGHSLIQWLGYTKQPAQSSDIHHLLARTFAAHLSKILFGRYRRSASTSVFLATSSAIPFLPSTRSV</sequence>
<feature type="region of interest" description="Disordered" evidence="10">
    <location>
        <begin position="347"/>
        <end position="393"/>
    </location>
</feature>
<evidence type="ECO:0000256" key="6">
    <source>
        <dbReference type="ARBA" id="ARBA00023136"/>
    </source>
</evidence>
<proteinExistence type="inferred from homology"/>
<evidence type="ECO:0000256" key="8">
    <source>
        <dbReference type="ARBA" id="ARBA00023224"/>
    </source>
</evidence>
<feature type="region of interest" description="Disordered" evidence="10">
    <location>
        <begin position="299"/>
        <end position="327"/>
    </location>
</feature>
<organism evidence="13 14">
    <name type="scientific">Macrostomum lignano</name>
    <dbReference type="NCBI Taxonomy" id="282301"/>
    <lineage>
        <taxon>Eukaryota</taxon>
        <taxon>Metazoa</taxon>
        <taxon>Spiralia</taxon>
        <taxon>Lophotrochozoa</taxon>
        <taxon>Platyhelminthes</taxon>
        <taxon>Rhabditophora</taxon>
        <taxon>Macrostomorpha</taxon>
        <taxon>Macrostomida</taxon>
        <taxon>Macrostomidae</taxon>
        <taxon>Macrostomum</taxon>
    </lineage>
</organism>
<keyword evidence="13" id="KW-1185">Reference proteome</keyword>
<keyword evidence="7 9" id="KW-0675">Receptor</keyword>
<dbReference type="AlphaFoldDB" id="A0A1I8FDD6"/>
<evidence type="ECO:0000256" key="7">
    <source>
        <dbReference type="ARBA" id="ARBA00023170"/>
    </source>
</evidence>
<dbReference type="InterPro" id="IPR000276">
    <property type="entry name" value="GPCR_Rhodpsn"/>
</dbReference>
<feature type="transmembrane region" description="Helical" evidence="11">
    <location>
        <begin position="214"/>
        <end position="235"/>
    </location>
</feature>
<dbReference type="PROSITE" id="PS00237">
    <property type="entry name" value="G_PROTEIN_RECEP_F1_1"/>
    <property type="match status" value="1"/>
</dbReference>
<evidence type="ECO:0000256" key="2">
    <source>
        <dbReference type="ARBA" id="ARBA00022475"/>
    </source>
</evidence>
<evidence type="ECO:0000313" key="14">
    <source>
        <dbReference type="WBParaSite" id="maker-unitig_30377-snap-gene-0.1-mRNA-1"/>
    </source>
</evidence>
<dbReference type="GO" id="GO:0005886">
    <property type="term" value="C:plasma membrane"/>
    <property type="evidence" value="ECO:0007669"/>
    <property type="project" value="UniProtKB-SubCell"/>
</dbReference>
<protein>
    <submittedName>
        <fullName evidence="14">G_PROTEIN_RECEP_F1_2 domain-containing protein</fullName>
    </submittedName>
</protein>
<dbReference type="GO" id="GO:0004930">
    <property type="term" value="F:G protein-coupled receptor activity"/>
    <property type="evidence" value="ECO:0007669"/>
    <property type="project" value="UniProtKB-KW"/>
</dbReference>
<evidence type="ECO:0000256" key="3">
    <source>
        <dbReference type="ARBA" id="ARBA00022692"/>
    </source>
</evidence>
<accession>A0A1I8FDD6</accession>
<feature type="compositionally biased region" description="Low complexity" evidence="10">
    <location>
        <begin position="299"/>
        <end position="313"/>
    </location>
</feature>
<evidence type="ECO:0000256" key="1">
    <source>
        <dbReference type="ARBA" id="ARBA00004651"/>
    </source>
</evidence>
<keyword evidence="2" id="KW-1003">Cell membrane</keyword>
<dbReference type="Pfam" id="PF00001">
    <property type="entry name" value="7tm_1"/>
    <property type="match status" value="1"/>
</dbReference>
<name>A0A1I8FDD6_9PLAT</name>
<evidence type="ECO:0000259" key="12">
    <source>
        <dbReference type="PROSITE" id="PS50262"/>
    </source>
</evidence>
<evidence type="ECO:0000256" key="9">
    <source>
        <dbReference type="RuleBase" id="RU000688"/>
    </source>
</evidence>
<feature type="domain" description="G-protein coupled receptors family 1 profile" evidence="12">
    <location>
        <begin position="164"/>
        <end position="314"/>
    </location>
</feature>
<dbReference type="PROSITE" id="PS50262">
    <property type="entry name" value="G_PROTEIN_RECEP_F1_2"/>
    <property type="match status" value="1"/>
</dbReference>
<evidence type="ECO:0000313" key="13">
    <source>
        <dbReference type="Proteomes" id="UP000095280"/>
    </source>
</evidence>
<keyword evidence="8 9" id="KW-0807">Transducer</keyword>
<evidence type="ECO:0000256" key="4">
    <source>
        <dbReference type="ARBA" id="ARBA00022989"/>
    </source>
</evidence>
<dbReference type="SUPFAM" id="SSF81321">
    <property type="entry name" value="Family A G protein-coupled receptor-like"/>
    <property type="match status" value="1"/>
</dbReference>
<feature type="transmembrane region" description="Helical" evidence="11">
    <location>
        <begin position="173"/>
        <end position="194"/>
    </location>
</feature>
<reference evidence="14" key="1">
    <citation type="submission" date="2016-11" db="UniProtKB">
        <authorList>
            <consortium name="WormBaseParasite"/>
        </authorList>
    </citation>
    <scope>IDENTIFICATION</scope>
</reference>
<evidence type="ECO:0000256" key="11">
    <source>
        <dbReference type="SAM" id="Phobius"/>
    </source>
</evidence>
<keyword evidence="4 11" id="KW-1133">Transmembrane helix</keyword>
<evidence type="ECO:0000256" key="5">
    <source>
        <dbReference type="ARBA" id="ARBA00023040"/>
    </source>
</evidence>
<keyword evidence="6 11" id="KW-0472">Membrane</keyword>
<keyword evidence="3 9" id="KW-0812">Transmembrane</keyword>
<keyword evidence="5 9" id="KW-0297">G-protein coupled receptor</keyword>
<dbReference type="InterPro" id="IPR017452">
    <property type="entry name" value="GPCR_Rhodpsn_7TM"/>
</dbReference>